<dbReference type="GO" id="GO:0005789">
    <property type="term" value="C:endoplasmic reticulum membrane"/>
    <property type="evidence" value="ECO:0007669"/>
    <property type="project" value="UniProtKB-SubCell"/>
</dbReference>
<dbReference type="GO" id="GO:0006950">
    <property type="term" value="P:response to stress"/>
    <property type="evidence" value="ECO:0007669"/>
    <property type="project" value="UniProtKB-ARBA"/>
</dbReference>
<evidence type="ECO:0000256" key="6">
    <source>
        <dbReference type="ARBA" id="ARBA00023136"/>
    </source>
</evidence>
<feature type="transmembrane region" description="Helical" evidence="7">
    <location>
        <begin position="155"/>
        <end position="177"/>
    </location>
</feature>
<dbReference type="Pfam" id="PF04511">
    <property type="entry name" value="DER1"/>
    <property type="match status" value="1"/>
</dbReference>
<comment type="function">
    <text evidence="7">May be involved in the degradation of misfolded endoplasmic reticulum (ER) luminal proteins.</text>
</comment>
<reference evidence="9" key="1">
    <citation type="submission" date="2021-01" db="EMBL/GenBank/DDBJ databases">
        <authorList>
            <person name="Corre E."/>
            <person name="Pelletier E."/>
            <person name="Niang G."/>
            <person name="Scheremetjew M."/>
            <person name="Finn R."/>
            <person name="Kale V."/>
            <person name="Holt S."/>
            <person name="Cochrane G."/>
            <person name="Meng A."/>
            <person name="Brown T."/>
            <person name="Cohen L."/>
        </authorList>
    </citation>
    <scope>NUCLEOTIDE SEQUENCE</scope>
    <source>
        <strain evidence="9">GSO104</strain>
    </source>
</reference>
<sequence>MKNIITYSILSILLNITVVVNGTTAPSFHSSSLLTAPPSSTFVTKLSIRGGAILDSDDSEYDFDSDFSDDDDAFFDLNEEDFEISAEDDFNEDTSLSRFMEAFAKTPPFTKAYMTASFIATSVGYLTSKNDFPPLLQLNWKPTLTRLQLWRPITAFLNFGPLGLGYIMTCHFVWTYMATLERLNHAAPYDFWVMILFGCASMVAGYSCLGLSPRFLGHNLSTFLVYVWSRYHEGMEVNMFELFNTRAEMLPWFFLAQTFLLEGELPVLDLLGIVFGHIYHHYKTTHVLRTPTFLINWYNSDGVYSTAVREKYKKISSDFEMQ</sequence>
<comment type="similarity">
    <text evidence="2 7">Belongs to the derlin family.</text>
</comment>
<protein>
    <recommendedName>
        <fullName evidence="7">Derlin</fullName>
    </recommendedName>
</protein>
<keyword evidence="3 7" id="KW-0812">Transmembrane</keyword>
<dbReference type="EMBL" id="HBNS01019630">
    <property type="protein sequence ID" value="CAE4608575.1"/>
    <property type="molecule type" value="Transcribed_RNA"/>
</dbReference>
<comment type="subcellular location">
    <subcellularLocation>
        <location evidence="1 7">Endoplasmic reticulum membrane</location>
        <topology evidence="1 7">Multi-pass membrane protein</topology>
    </subcellularLocation>
</comment>
<keyword evidence="8" id="KW-0732">Signal</keyword>
<feature type="transmembrane region" description="Helical" evidence="7">
    <location>
        <begin position="189"/>
        <end position="209"/>
    </location>
</feature>
<keyword evidence="5 7" id="KW-1133">Transmembrane helix</keyword>
<comment type="caution">
    <text evidence="7">Lacks conserved residue(s) required for the propagation of feature annotation.</text>
</comment>
<evidence type="ECO:0000256" key="1">
    <source>
        <dbReference type="ARBA" id="ARBA00004477"/>
    </source>
</evidence>
<feature type="chain" id="PRO_5030874683" description="Derlin" evidence="8">
    <location>
        <begin position="23"/>
        <end position="322"/>
    </location>
</feature>
<proteinExistence type="inferred from homology"/>
<evidence type="ECO:0000256" key="8">
    <source>
        <dbReference type="SAM" id="SignalP"/>
    </source>
</evidence>
<dbReference type="AlphaFoldDB" id="A0A7S4VNE0"/>
<keyword evidence="4 7" id="KW-0256">Endoplasmic reticulum</keyword>
<evidence type="ECO:0000256" key="7">
    <source>
        <dbReference type="RuleBase" id="RU363059"/>
    </source>
</evidence>
<organism evidence="9">
    <name type="scientific">Ditylum brightwellii</name>
    <dbReference type="NCBI Taxonomy" id="49249"/>
    <lineage>
        <taxon>Eukaryota</taxon>
        <taxon>Sar</taxon>
        <taxon>Stramenopiles</taxon>
        <taxon>Ochrophyta</taxon>
        <taxon>Bacillariophyta</taxon>
        <taxon>Mediophyceae</taxon>
        <taxon>Lithodesmiophycidae</taxon>
        <taxon>Lithodesmiales</taxon>
        <taxon>Lithodesmiaceae</taxon>
        <taxon>Ditylum</taxon>
    </lineage>
</organism>
<keyword evidence="6 7" id="KW-0472">Membrane</keyword>
<feature type="signal peptide" evidence="8">
    <location>
        <begin position="1"/>
        <end position="22"/>
    </location>
</feature>
<gene>
    <name evidence="9" type="ORF">DBRI00130_LOCUS15627</name>
</gene>
<evidence type="ECO:0000256" key="5">
    <source>
        <dbReference type="ARBA" id="ARBA00022989"/>
    </source>
</evidence>
<evidence type="ECO:0000256" key="3">
    <source>
        <dbReference type="ARBA" id="ARBA00022692"/>
    </source>
</evidence>
<dbReference type="PANTHER" id="PTHR11009">
    <property type="entry name" value="DER1-LIKE PROTEIN, DERLIN"/>
    <property type="match status" value="1"/>
</dbReference>
<evidence type="ECO:0000256" key="2">
    <source>
        <dbReference type="ARBA" id="ARBA00008917"/>
    </source>
</evidence>
<dbReference type="InterPro" id="IPR007599">
    <property type="entry name" value="DER1"/>
</dbReference>
<evidence type="ECO:0000313" key="9">
    <source>
        <dbReference type="EMBL" id="CAE4608575.1"/>
    </source>
</evidence>
<evidence type="ECO:0000256" key="4">
    <source>
        <dbReference type="ARBA" id="ARBA00022824"/>
    </source>
</evidence>
<name>A0A7S4VNE0_9STRA</name>
<accession>A0A7S4VNE0</accession>